<proteinExistence type="predicted"/>
<feature type="compositionally biased region" description="Gly residues" evidence="1">
    <location>
        <begin position="15"/>
        <end position="32"/>
    </location>
</feature>
<evidence type="ECO:0000256" key="1">
    <source>
        <dbReference type="SAM" id="MobiDB-lite"/>
    </source>
</evidence>
<accession>A0ABW7QL20</accession>
<evidence type="ECO:0008006" key="4">
    <source>
        <dbReference type="Google" id="ProtNLM"/>
    </source>
</evidence>
<dbReference type="EMBL" id="JBIRGQ010000002">
    <property type="protein sequence ID" value="MFH8544920.1"/>
    <property type="molecule type" value="Genomic_DNA"/>
</dbReference>
<evidence type="ECO:0000313" key="3">
    <source>
        <dbReference type="Proteomes" id="UP001610818"/>
    </source>
</evidence>
<keyword evidence="3" id="KW-1185">Reference proteome</keyword>
<dbReference type="RefSeq" id="WP_397711416.1">
    <property type="nucleotide sequence ID" value="NZ_JBIRGN010000002.1"/>
</dbReference>
<sequence length="346" mass="37063">MFPCPALAVGEGGEESAGGDGTHGSVRGGSSGRGLMASVSDSKIQLTFAGGRKAKASAGELAPMDPDWRPPACWYEPVFSPKALKEAVATGEGGLVNAHVWWSNALWVDHYKKGKGANNAGLTLPEDAAADGYKNYNTGKKGMFWRSTVRKDMYQDSKAWDCGRIMFWQDAGTIPKDRNAPTPETLAAYAYNTIKVPDTEIELRPKKKSTVNLPTWVWLDKGTYKDVSVRADLPGTGLYAVTTAKPVALHLEPGTADAKTYPASGNCGITEDGNIGTPYTRGASEQDPPCGVTYLRSASGEPYRLKAAVTWQISWHGTGGAKGDLPDGTFETTQNLNVQEIQSVNR</sequence>
<comment type="caution">
    <text evidence="2">The sequence shown here is derived from an EMBL/GenBank/DDBJ whole genome shotgun (WGS) entry which is preliminary data.</text>
</comment>
<gene>
    <name evidence="2" type="ORF">ACH4F9_07950</name>
</gene>
<dbReference type="Proteomes" id="UP001610818">
    <property type="component" value="Unassembled WGS sequence"/>
</dbReference>
<evidence type="ECO:0000313" key="2">
    <source>
        <dbReference type="EMBL" id="MFH8544920.1"/>
    </source>
</evidence>
<protein>
    <recommendedName>
        <fullName evidence="4">Secreted protein</fullName>
    </recommendedName>
</protein>
<name>A0ABW7QL20_9ACTN</name>
<organism evidence="2 3">
    <name type="scientific">Streptomyces longisporoflavus</name>
    <dbReference type="NCBI Taxonomy" id="28044"/>
    <lineage>
        <taxon>Bacteria</taxon>
        <taxon>Bacillati</taxon>
        <taxon>Actinomycetota</taxon>
        <taxon>Actinomycetes</taxon>
        <taxon>Kitasatosporales</taxon>
        <taxon>Streptomycetaceae</taxon>
        <taxon>Streptomyces</taxon>
    </lineage>
</organism>
<feature type="region of interest" description="Disordered" evidence="1">
    <location>
        <begin position="9"/>
        <end position="34"/>
    </location>
</feature>
<reference evidence="2 3" key="1">
    <citation type="submission" date="2024-10" db="EMBL/GenBank/DDBJ databases">
        <title>The Natural Products Discovery Center: Release of the First 8490 Sequenced Strains for Exploring Actinobacteria Biosynthetic Diversity.</title>
        <authorList>
            <person name="Kalkreuter E."/>
            <person name="Kautsar S.A."/>
            <person name="Yang D."/>
            <person name="Bader C.D."/>
            <person name="Teijaro C.N."/>
            <person name="Fluegel L."/>
            <person name="Davis C.M."/>
            <person name="Simpson J.R."/>
            <person name="Lauterbach L."/>
            <person name="Steele A.D."/>
            <person name="Gui C."/>
            <person name="Meng S."/>
            <person name="Li G."/>
            <person name="Viehrig K."/>
            <person name="Ye F."/>
            <person name="Su P."/>
            <person name="Kiefer A.F."/>
            <person name="Nichols A."/>
            <person name="Cepeda A.J."/>
            <person name="Yan W."/>
            <person name="Fan B."/>
            <person name="Jiang Y."/>
            <person name="Adhikari A."/>
            <person name="Zheng C.-J."/>
            <person name="Schuster L."/>
            <person name="Cowan T.M."/>
            <person name="Smanski M.J."/>
            <person name="Chevrette M.G."/>
            <person name="De Carvalho L.P.S."/>
            <person name="Shen B."/>
        </authorList>
    </citation>
    <scope>NUCLEOTIDE SEQUENCE [LARGE SCALE GENOMIC DNA]</scope>
    <source>
        <strain evidence="2 3">NPDC017990</strain>
    </source>
</reference>